<dbReference type="InterPro" id="IPR018989">
    <property type="entry name" value="DUF2001"/>
</dbReference>
<dbReference type="Pfam" id="PF09393">
    <property type="entry name" value="DUF2001"/>
    <property type="match status" value="1"/>
</dbReference>
<dbReference type="SUPFAM" id="SSF69279">
    <property type="entry name" value="Phage tail proteins"/>
    <property type="match status" value="1"/>
</dbReference>
<reference evidence="1 2" key="1">
    <citation type="submission" date="2018-11" db="EMBL/GenBank/DDBJ databases">
        <title>Phylogenetic determinants of toxin gene distribution in genomes of Brevibacillus laterosporus.</title>
        <authorList>
            <person name="Glare T.R."/>
            <person name="Durrant A."/>
            <person name="Berry C."/>
            <person name="Palma L."/>
            <person name="Ormskirk M."/>
            <person name="Cox M.O."/>
        </authorList>
    </citation>
    <scope>NUCLEOTIDE SEQUENCE [LARGE SCALE GENOMIC DNA]</scope>
    <source>
        <strain evidence="1 2">1821L</strain>
    </source>
</reference>
<gene>
    <name evidence="1" type="ORF">EEL30_15835</name>
</gene>
<dbReference type="InterPro" id="IPR038628">
    <property type="entry name" value="XkdM-like_sf"/>
</dbReference>
<dbReference type="OrthoDB" id="1697482at2"/>
<dbReference type="Proteomes" id="UP000319432">
    <property type="component" value="Chromosome"/>
</dbReference>
<accession>A0A518V9G0</accession>
<evidence type="ECO:0000313" key="1">
    <source>
        <dbReference type="EMBL" id="QDX93638.1"/>
    </source>
</evidence>
<dbReference type="AlphaFoldDB" id="A0A518V9G0"/>
<keyword evidence="2" id="KW-1185">Reference proteome</keyword>
<dbReference type="Gene3D" id="2.30.110.40">
    <property type="entry name" value="Phage tail tube protein"/>
    <property type="match status" value="1"/>
</dbReference>
<dbReference type="EMBL" id="CP033464">
    <property type="protein sequence ID" value="QDX93638.1"/>
    <property type="molecule type" value="Genomic_DNA"/>
</dbReference>
<name>A0A518V9G0_BRELA</name>
<protein>
    <submittedName>
        <fullName evidence="1">Phage portal protein</fullName>
    </submittedName>
</protein>
<evidence type="ECO:0000313" key="2">
    <source>
        <dbReference type="Proteomes" id="UP000319432"/>
    </source>
</evidence>
<organism evidence="1 2">
    <name type="scientific">Brevibacillus laterosporus</name>
    <name type="common">Bacillus laterosporus</name>
    <dbReference type="NCBI Taxonomy" id="1465"/>
    <lineage>
        <taxon>Bacteria</taxon>
        <taxon>Bacillati</taxon>
        <taxon>Bacillota</taxon>
        <taxon>Bacilli</taxon>
        <taxon>Bacillales</taxon>
        <taxon>Paenibacillaceae</taxon>
        <taxon>Brevibacillus</taxon>
    </lineage>
</organism>
<proteinExistence type="predicted"/>
<sequence length="148" mass="16837">MGRNLLESTRTMSGSFGEIWMDGEWLSNFHLGEAYGDIQYEKVKRSGTRKSGNKAMSIEYAGTISGYKVTSGLSQRVGQINDDRKGPFVCQLIMKIDDPEAYGAERVLLKGVQFNKIDIFKFEHGALVETEWPFVFEDYEYLDVITQN</sequence>